<dbReference type="InterPro" id="IPR002994">
    <property type="entry name" value="Surf1/Shy1"/>
</dbReference>
<feature type="transmembrane region" description="Helical" evidence="6">
    <location>
        <begin position="12"/>
        <end position="32"/>
    </location>
</feature>
<dbReference type="GO" id="GO:0005886">
    <property type="term" value="C:plasma membrane"/>
    <property type="evidence" value="ECO:0007669"/>
    <property type="project" value="UniProtKB-SubCell"/>
</dbReference>
<sequence length="312" mass="34000">MYRFLASTRWVGWLMMVIVFAIVCAALSWWQWDRRAEVSTENKQVAANWDATPLTGHDAVALFEQLPAEQEFLPVKLTGEYLSDSTLFVRQRTLSSALGMEVLVPFRTQEGTIVLIDRGWMKNGDGPVQAPENVPAPPSGTVTLTARLKAGEPDIGRDAPEGQIASIDLAGVSQRTGLDVAGSAYGLLASEDPAPATKPAPRPKPEADEGMHWSYALQWAAFGVLFFVGFGYAARQQARINREDREAAAEAAANGGVLQHSARRRQRAKVIKPRRDGALHDEEAEDALIDAEESRGNDVTNSSLVTGVQKPH</sequence>
<dbReference type="CDD" id="cd06662">
    <property type="entry name" value="SURF1"/>
    <property type="match status" value="1"/>
</dbReference>
<feature type="transmembrane region" description="Helical" evidence="6">
    <location>
        <begin position="213"/>
        <end position="234"/>
    </location>
</feature>
<name>A0A399J9B5_9MICC</name>
<dbReference type="PANTHER" id="PTHR23427:SF2">
    <property type="entry name" value="SURFEIT LOCUS PROTEIN 1"/>
    <property type="match status" value="1"/>
</dbReference>
<comment type="similarity">
    <text evidence="2 6">Belongs to the SURF1 family.</text>
</comment>
<accession>A0A399J9B5</accession>
<evidence type="ECO:0000313" key="8">
    <source>
        <dbReference type="EMBL" id="RII42145.1"/>
    </source>
</evidence>
<keyword evidence="5 6" id="KW-0472">Membrane</keyword>
<feature type="compositionally biased region" description="Basic residues" evidence="7">
    <location>
        <begin position="261"/>
        <end position="272"/>
    </location>
</feature>
<comment type="subcellular location">
    <subcellularLocation>
        <location evidence="6">Cell membrane</location>
        <topology evidence="6">Multi-pass membrane protein</topology>
    </subcellularLocation>
    <subcellularLocation>
        <location evidence="1">Membrane</location>
    </subcellularLocation>
</comment>
<dbReference type="InterPro" id="IPR045214">
    <property type="entry name" value="Surf1/Surf4"/>
</dbReference>
<dbReference type="EMBL" id="QQXK01000015">
    <property type="protein sequence ID" value="RII42145.1"/>
    <property type="molecule type" value="Genomic_DNA"/>
</dbReference>
<feature type="region of interest" description="Disordered" evidence="7">
    <location>
        <begin position="251"/>
        <end position="312"/>
    </location>
</feature>
<protein>
    <recommendedName>
        <fullName evidence="6">SURF1-like protein</fullName>
    </recommendedName>
</protein>
<keyword evidence="4 6" id="KW-1133">Transmembrane helix</keyword>
<gene>
    <name evidence="8" type="ORF">DWB68_08720</name>
</gene>
<evidence type="ECO:0000256" key="4">
    <source>
        <dbReference type="ARBA" id="ARBA00022989"/>
    </source>
</evidence>
<comment type="caution">
    <text evidence="8">The sequence shown here is derived from an EMBL/GenBank/DDBJ whole genome shotgun (WGS) entry which is preliminary data.</text>
</comment>
<evidence type="ECO:0000256" key="3">
    <source>
        <dbReference type="ARBA" id="ARBA00022692"/>
    </source>
</evidence>
<keyword evidence="3 6" id="KW-0812">Transmembrane</keyword>
<feature type="compositionally biased region" description="Acidic residues" evidence="7">
    <location>
        <begin position="282"/>
        <end position="291"/>
    </location>
</feature>
<dbReference type="RefSeq" id="WP_119424753.1">
    <property type="nucleotide sequence ID" value="NZ_JBHOFJ010000004.1"/>
</dbReference>
<evidence type="ECO:0000256" key="6">
    <source>
        <dbReference type="RuleBase" id="RU363076"/>
    </source>
</evidence>
<evidence type="ECO:0000256" key="1">
    <source>
        <dbReference type="ARBA" id="ARBA00004370"/>
    </source>
</evidence>
<evidence type="ECO:0000313" key="9">
    <source>
        <dbReference type="Proteomes" id="UP000265419"/>
    </source>
</evidence>
<feature type="compositionally biased region" description="Polar residues" evidence="7">
    <location>
        <begin position="297"/>
        <end position="306"/>
    </location>
</feature>
<evidence type="ECO:0000256" key="7">
    <source>
        <dbReference type="SAM" id="MobiDB-lite"/>
    </source>
</evidence>
<proteinExistence type="inferred from homology"/>
<keyword evidence="6" id="KW-1003">Cell membrane</keyword>
<dbReference type="PANTHER" id="PTHR23427">
    <property type="entry name" value="SURFEIT LOCUS PROTEIN"/>
    <property type="match status" value="1"/>
</dbReference>
<dbReference type="AlphaFoldDB" id="A0A399J9B5"/>
<keyword evidence="9" id="KW-1185">Reference proteome</keyword>
<organism evidence="8 9">
    <name type="scientific">Galactobacter valiniphilus</name>
    <dbReference type="NCBI Taxonomy" id="2676122"/>
    <lineage>
        <taxon>Bacteria</taxon>
        <taxon>Bacillati</taxon>
        <taxon>Actinomycetota</taxon>
        <taxon>Actinomycetes</taxon>
        <taxon>Micrococcales</taxon>
        <taxon>Micrococcaceae</taxon>
        <taxon>Galactobacter</taxon>
    </lineage>
</organism>
<evidence type="ECO:0000256" key="5">
    <source>
        <dbReference type="ARBA" id="ARBA00023136"/>
    </source>
</evidence>
<dbReference type="Pfam" id="PF02104">
    <property type="entry name" value="SURF1"/>
    <property type="match status" value="1"/>
</dbReference>
<reference evidence="8 9" key="1">
    <citation type="submission" date="2018-07" db="EMBL/GenBank/DDBJ databases">
        <title>Arthrobacter sp. nov., isolated from raw cow's milk with high bacterial count.</title>
        <authorList>
            <person name="Hahne J."/>
            <person name="Isele D."/>
            <person name="Lipski A."/>
        </authorList>
    </citation>
    <scope>NUCLEOTIDE SEQUENCE [LARGE SCALE GENOMIC DNA]</scope>
    <source>
        <strain evidence="8 9">JZ R-35</strain>
    </source>
</reference>
<dbReference type="PROSITE" id="PS50895">
    <property type="entry name" value="SURF1"/>
    <property type="match status" value="1"/>
</dbReference>
<dbReference type="Proteomes" id="UP000265419">
    <property type="component" value="Unassembled WGS sequence"/>
</dbReference>
<evidence type="ECO:0000256" key="2">
    <source>
        <dbReference type="ARBA" id="ARBA00007165"/>
    </source>
</evidence>